<dbReference type="Pfam" id="PF00254">
    <property type="entry name" value="FKBP_C"/>
    <property type="match status" value="1"/>
</dbReference>
<dbReference type="GO" id="GO:0000977">
    <property type="term" value="F:RNA polymerase II transcription regulatory region sequence-specific DNA binding"/>
    <property type="evidence" value="ECO:0007669"/>
    <property type="project" value="TreeGrafter"/>
</dbReference>
<dbReference type="FunFam" id="3.30.160.60:FF:000502">
    <property type="entry name" value="Zinc finger protein 710"/>
    <property type="match status" value="1"/>
</dbReference>
<feature type="compositionally biased region" description="Basic and acidic residues" evidence="17">
    <location>
        <begin position="470"/>
        <end position="492"/>
    </location>
</feature>
<evidence type="ECO:0000256" key="4">
    <source>
        <dbReference type="ARBA" id="ARBA00022499"/>
    </source>
</evidence>
<dbReference type="Pfam" id="PF00096">
    <property type="entry name" value="zf-C2H2"/>
    <property type="match status" value="10"/>
</dbReference>
<dbReference type="Gene3D" id="3.30.160.60">
    <property type="entry name" value="Classic Zinc Finger"/>
    <property type="match status" value="10"/>
</dbReference>
<dbReference type="SMART" id="SM00355">
    <property type="entry name" value="ZnF_C2H2"/>
    <property type="match status" value="11"/>
</dbReference>
<organism evidence="20 21">
    <name type="scientific">Knipowitschia caucasica</name>
    <name type="common">Caucasian dwarf goby</name>
    <name type="synonym">Pomatoschistus caucasicus</name>
    <dbReference type="NCBI Taxonomy" id="637954"/>
    <lineage>
        <taxon>Eukaryota</taxon>
        <taxon>Metazoa</taxon>
        <taxon>Chordata</taxon>
        <taxon>Craniata</taxon>
        <taxon>Vertebrata</taxon>
        <taxon>Euteleostomi</taxon>
        <taxon>Actinopterygii</taxon>
        <taxon>Neopterygii</taxon>
        <taxon>Teleostei</taxon>
        <taxon>Neoteleostei</taxon>
        <taxon>Acanthomorphata</taxon>
        <taxon>Gobiaria</taxon>
        <taxon>Gobiiformes</taxon>
        <taxon>Gobioidei</taxon>
        <taxon>Gobiidae</taxon>
        <taxon>Gobiinae</taxon>
        <taxon>Knipowitschia</taxon>
    </lineage>
</organism>
<feature type="domain" description="C2H2-type" evidence="19">
    <location>
        <begin position="665"/>
        <end position="692"/>
    </location>
</feature>
<keyword evidence="10" id="KW-0805">Transcription regulation</keyword>
<feature type="domain" description="C2H2-type" evidence="19">
    <location>
        <begin position="861"/>
        <end position="888"/>
    </location>
</feature>
<dbReference type="FunFam" id="3.30.160.60:FF:000203">
    <property type="entry name" value="Zinc finger protein 366"/>
    <property type="match status" value="1"/>
</dbReference>
<dbReference type="SUPFAM" id="SSF54534">
    <property type="entry name" value="FKBP-like"/>
    <property type="match status" value="1"/>
</dbReference>
<evidence type="ECO:0000256" key="1">
    <source>
        <dbReference type="ARBA" id="ARBA00003767"/>
    </source>
</evidence>
<feature type="domain" description="C2H2-type" evidence="19">
    <location>
        <begin position="777"/>
        <end position="804"/>
    </location>
</feature>
<evidence type="ECO:0000256" key="12">
    <source>
        <dbReference type="ARBA" id="ARBA00023163"/>
    </source>
</evidence>
<keyword evidence="12" id="KW-0804">Transcription</keyword>
<dbReference type="SUPFAM" id="SSF57667">
    <property type="entry name" value="beta-beta-alpha zinc fingers"/>
    <property type="match status" value="6"/>
</dbReference>
<dbReference type="Pfam" id="PF14559">
    <property type="entry name" value="TPR_19"/>
    <property type="match status" value="1"/>
</dbReference>
<feature type="domain" description="C2H2-type" evidence="19">
    <location>
        <begin position="749"/>
        <end position="776"/>
    </location>
</feature>
<evidence type="ECO:0000256" key="13">
    <source>
        <dbReference type="ARBA" id="ARBA00023242"/>
    </source>
</evidence>
<dbReference type="GO" id="GO:0008270">
    <property type="term" value="F:zinc ion binding"/>
    <property type="evidence" value="ECO:0007669"/>
    <property type="project" value="UniProtKB-KW"/>
</dbReference>
<dbReference type="Gene3D" id="3.10.50.40">
    <property type="match status" value="1"/>
</dbReference>
<protein>
    <recommendedName>
        <fullName evidence="15">peptidylprolyl isomerase</fullName>
        <ecNumber evidence="15">5.2.1.8</ecNumber>
    </recommendedName>
</protein>
<dbReference type="InterPro" id="IPR046357">
    <property type="entry name" value="PPIase_dom_sf"/>
</dbReference>
<dbReference type="InterPro" id="IPR011990">
    <property type="entry name" value="TPR-like_helical_dom_sf"/>
</dbReference>
<evidence type="ECO:0000256" key="8">
    <source>
        <dbReference type="ARBA" id="ARBA00022833"/>
    </source>
</evidence>
<dbReference type="InterPro" id="IPR019734">
    <property type="entry name" value="TPR_rpt"/>
</dbReference>
<evidence type="ECO:0000256" key="14">
    <source>
        <dbReference type="PROSITE-ProRule" id="PRU00042"/>
    </source>
</evidence>
<feature type="domain" description="C2H2-type" evidence="19">
    <location>
        <begin position="721"/>
        <end position="748"/>
    </location>
</feature>
<dbReference type="PANTHER" id="PTHR24381">
    <property type="entry name" value="ZINC FINGER PROTEIN"/>
    <property type="match status" value="1"/>
</dbReference>
<dbReference type="FunFam" id="3.30.160.60:FF:000649">
    <property type="entry name" value="Zinc finger protein 710"/>
    <property type="match status" value="1"/>
</dbReference>
<feature type="region of interest" description="Disordered" evidence="17">
    <location>
        <begin position="470"/>
        <end position="539"/>
    </location>
</feature>
<keyword evidence="5" id="KW-0479">Metal-binding</keyword>
<accession>A0AAV2L2Y1</accession>
<evidence type="ECO:0000313" key="21">
    <source>
        <dbReference type="Proteomes" id="UP001497482"/>
    </source>
</evidence>
<feature type="repeat" description="TPR" evidence="16">
    <location>
        <begin position="256"/>
        <end position="289"/>
    </location>
</feature>
<keyword evidence="4" id="KW-1017">Isopeptide bond</keyword>
<dbReference type="SUPFAM" id="SSF48452">
    <property type="entry name" value="TPR-like"/>
    <property type="match status" value="1"/>
</dbReference>
<dbReference type="InterPro" id="IPR001179">
    <property type="entry name" value="PPIase_FKBP_dom"/>
</dbReference>
<feature type="region of interest" description="Disordered" evidence="17">
    <location>
        <begin position="558"/>
        <end position="593"/>
    </location>
</feature>
<dbReference type="FunFam" id="3.30.160.60:FF:000191">
    <property type="entry name" value="zinc finger protein 366"/>
    <property type="match status" value="1"/>
</dbReference>
<comment type="catalytic activity">
    <reaction evidence="15">
        <text>[protein]-peptidylproline (omega=180) = [protein]-peptidylproline (omega=0)</text>
        <dbReference type="Rhea" id="RHEA:16237"/>
        <dbReference type="Rhea" id="RHEA-COMP:10747"/>
        <dbReference type="Rhea" id="RHEA-COMP:10748"/>
        <dbReference type="ChEBI" id="CHEBI:83833"/>
        <dbReference type="ChEBI" id="CHEBI:83834"/>
        <dbReference type="EC" id="5.2.1.8"/>
    </reaction>
</comment>
<dbReference type="PANTHER" id="PTHR24381:SF450">
    <property type="entry name" value="GASTRULA ZINC FINGER PROTEIN XLCGF26.1-LIKE-RELATED"/>
    <property type="match status" value="1"/>
</dbReference>
<evidence type="ECO:0000256" key="11">
    <source>
        <dbReference type="ARBA" id="ARBA00023125"/>
    </source>
</evidence>
<evidence type="ECO:0000256" key="17">
    <source>
        <dbReference type="SAM" id="MobiDB-lite"/>
    </source>
</evidence>
<name>A0AAV2L2Y1_KNICA</name>
<dbReference type="FunFam" id="3.30.160.60:FF:000186">
    <property type="entry name" value="Zinc finger protein 366"/>
    <property type="match status" value="1"/>
</dbReference>
<dbReference type="PROSITE" id="PS50059">
    <property type="entry name" value="FKBP_PPIASE"/>
    <property type="match status" value="1"/>
</dbReference>
<keyword evidence="15" id="KW-0413">Isomerase</keyword>
<comment type="subcellular location">
    <subcellularLocation>
        <location evidence="2">Nucleus</location>
    </subcellularLocation>
</comment>
<feature type="region of interest" description="Disordered" evidence="17">
    <location>
        <begin position="360"/>
        <end position="381"/>
    </location>
</feature>
<dbReference type="AlphaFoldDB" id="A0AAV2L2Y1"/>
<dbReference type="Pfam" id="PF13912">
    <property type="entry name" value="zf-C2H2_6"/>
    <property type="match status" value="1"/>
</dbReference>
<feature type="domain" description="C2H2-type" evidence="19">
    <location>
        <begin position="917"/>
        <end position="940"/>
    </location>
</feature>
<keyword evidence="8" id="KW-0862">Zinc</keyword>
<feature type="repeat" description="TPR" evidence="16">
    <location>
        <begin position="222"/>
        <end position="255"/>
    </location>
</feature>
<dbReference type="SMART" id="SM00028">
    <property type="entry name" value="TPR"/>
    <property type="match status" value="3"/>
</dbReference>
<dbReference type="PROSITE" id="PS50293">
    <property type="entry name" value="TPR_REGION"/>
    <property type="match status" value="1"/>
</dbReference>
<dbReference type="FunFam" id="3.30.160.60:FF:000684">
    <property type="entry name" value="Zinc finger protein 710"/>
    <property type="match status" value="1"/>
</dbReference>
<feature type="domain" description="PPIase FKBP-type" evidence="18">
    <location>
        <begin position="71"/>
        <end position="155"/>
    </location>
</feature>
<reference evidence="20 21" key="1">
    <citation type="submission" date="2024-04" db="EMBL/GenBank/DDBJ databases">
        <authorList>
            <person name="Waldvogel A.-M."/>
            <person name="Schoenle A."/>
        </authorList>
    </citation>
    <scope>NUCLEOTIDE SEQUENCE [LARGE SCALE GENOMIC DNA]</scope>
</reference>
<feature type="domain" description="C2H2-type" evidence="19">
    <location>
        <begin position="637"/>
        <end position="664"/>
    </location>
</feature>
<dbReference type="GO" id="GO:0005634">
    <property type="term" value="C:nucleus"/>
    <property type="evidence" value="ECO:0007669"/>
    <property type="project" value="UniProtKB-SubCell"/>
</dbReference>
<evidence type="ECO:0000256" key="3">
    <source>
        <dbReference type="ARBA" id="ARBA00006991"/>
    </source>
</evidence>
<evidence type="ECO:0000256" key="16">
    <source>
        <dbReference type="PROSITE-ProRule" id="PRU00339"/>
    </source>
</evidence>
<evidence type="ECO:0000259" key="19">
    <source>
        <dbReference type="PROSITE" id="PS50157"/>
    </source>
</evidence>
<keyword evidence="11" id="KW-0238">DNA-binding</keyword>
<keyword evidence="16" id="KW-0802">TPR repeat</keyword>
<dbReference type="InterPro" id="IPR013087">
    <property type="entry name" value="Znf_C2H2_type"/>
</dbReference>
<dbReference type="EMBL" id="OZ035842">
    <property type="protein sequence ID" value="CAL1595435.1"/>
    <property type="molecule type" value="Genomic_DNA"/>
</dbReference>
<evidence type="ECO:0000256" key="15">
    <source>
        <dbReference type="PROSITE-ProRule" id="PRU00277"/>
    </source>
</evidence>
<dbReference type="Gene3D" id="1.25.40.10">
    <property type="entry name" value="Tetratricopeptide repeat domain"/>
    <property type="match status" value="1"/>
</dbReference>
<evidence type="ECO:0000259" key="18">
    <source>
        <dbReference type="PROSITE" id="PS50059"/>
    </source>
</evidence>
<dbReference type="FunFam" id="3.30.160.60:FF:000182">
    <property type="entry name" value="zinc finger protein 366"/>
    <property type="match status" value="1"/>
</dbReference>
<dbReference type="EC" id="5.2.1.8" evidence="15"/>
<dbReference type="PROSITE" id="PS50157">
    <property type="entry name" value="ZINC_FINGER_C2H2_2"/>
    <property type="match status" value="11"/>
</dbReference>
<evidence type="ECO:0000256" key="7">
    <source>
        <dbReference type="ARBA" id="ARBA00022771"/>
    </source>
</evidence>
<proteinExistence type="inferred from homology"/>
<feature type="domain" description="C2H2-type" evidence="19">
    <location>
        <begin position="693"/>
        <end position="720"/>
    </location>
</feature>
<keyword evidence="13" id="KW-0539">Nucleus</keyword>
<evidence type="ECO:0000256" key="10">
    <source>
        <dbReference type="ARBA" id="ARBA00023015"/>
    </source>
</evidence>
<dbReference type="InterPro" id="IPR036236">
    <property type="entry name" value="Znf_C2H2_sf"/>
</dbReference>
<dbReference type="Proteomes" id="UP001497482">
    <property type="component" value="Chromosome 20"/>
</dbReference>
<comment type="similarity">
    <text evidence="3">Belongs to the krueppel C2H2-type zinc-finger protein family.</text>
</comment>
<dbReference type="GO" id="GO:0000981">
    <property type="term" value="F:DNA-binding transcription factor activity, RNA polymerase II-specific"/>
    <property type="evidence" value="ECO:0007669"/>
    <property type="project" value="TreeGrafter"/>
</dbReference>
<dbReference type="PROSITE" id="PS50005">
    <property type="entry name" value="TPR"/>
    <property type="match status" value="2"/>
</dbReference>
<keyword evidence="6" id="KW-0677">Repeat</keyword>
<dbReference type="FunFam" id="3.30.160.60:FF:000451">
    <property type="entry name" value="Zinc finger protein 710"/>
    <property type="match status" value="1"/>
</dbReference>
<gene>
    <name evidence="20" type="ORF">KC01_LOCUS24240</name>
</gene>
<feature type="compositionally biased region" description="Basic and acidic residues" evidence="17">
    <location>
        <begin position="499"/>
        <end position="512"/>
    </location>
</feature>
<keyword evidence="21" id="KW-1185">Reference proteome</keyword>
<dbReference type="FunFam" id="3.30.160.60:FF:000161">
    <property type="entry name" value="Zinc finger protein 366"/>
    <property type="match status" value="1"/>
</dbReference>
<evidence type="ECO:0000256" key="6">
    <source>
        <dbReference type="ARBA" id="ARBA00022737"/>
    </source>
</evidence>
<feature type="domain" description="C2H2-type" evidence="19">
    <location>
        <begin position="833"/>
        <end position="860"/>
    </location>
</feature>
<feature type="region of interest" description="Disordered" evidence="17">
    <location>
        <begin position="969"/>
        <end position="992"/>
    </location>
</feature>
<evidence type="ECO:0000256" key="2">
    <source>
        <dbReference type="ARBA" id="ARBA00004123"/>
    </source>
</evidence>
<feature type="compositionally biased region" description="Low complexity" evidence="17">
    <location>
        <begin position="975"/>
        <end position="988"/>
    </location>
</feature>
<evidence type="ECO:0000256" key="5">
    <source>
        <dbReference type="ARBA" id="ARBA00022723"/>
    </source>
</evidence>
<feature type="domain" description="C2H2-type" evidence="19">
    <location>
        <begin position="889"/>
        <end position="916"/>
    </location>
</feature>
<dbReference type="GO" id="GO:0003755">
    <property type="term" value="F:peptidyl-prolyl cis-trans isomerase activity"/>
    <property type="evidence" value="ECO:0007669"/>
    <property type="project" value="UniProtKB-KW"/>
</dbReference>
<keyword evidence="9" id="KW-0832">Ubl conjugation</keyword>
<comment type="function">
    <text evidence="1">May be involved in transcriptional regulation.</text>
</comment>
<sequence length="1016" mass="115577">MVRFQEPSQDEPVTERDSTTETLFPLHVVGEWTSSSFEELFVSEEWQDITEDRLLRKKVLEVGSPPCPTWSQEVTVRMQAVLEDRTVVEKDSKLVFVIGEEDVSQALEECVLSMKKGEIALLLADSQYAYGLLGREHDIPAWAPLLYQLQLLDVQQKADPQTLPIAERIRIANQKRERGNFYFQREEFHRAARAYCMGLEVLSTKSAGEAGADEEEIKDYRLKCLNNLAMVQLKLEQNEEALKTCLEVLQLDPHNVKALFRSGKLLSDKGQYKEAMEQLKKALKQEPSTKAIHAELSKLVKRQSGGQETKPLKAPHTLKEGKTPFLFSKKTQTLGLSWKLLLGALMVALARTGVFMTHQHTEEDSIPTTTEQLEKEERGGPSQVMCLKTRGVMEVGTQTEPVVVLSLAQAAVLGLISQNEIFRGTIAPNGFYNGEPKECTATPQEEPMEYEYADRLIGANGDYLRDPAADTEAQCKETRQPQERDRRLDCHQKTSSPEAHIKGERLECDDRPSCPSRSEVDSQQASPKEEPVSVIHMPPQGGVLVEEVPTERQEEALNLKIGGDNDGSQEKSYYESSEPAYEASDEPPQAEYEGTGQAMLWSDPEGLARRMQIDRLDINVQIDESYCVDVGEGLKRWKCRMCEKSYTSKYNLVTHILGHSGIKPHECVHCGKLFKQPSHLQTHLLTHQGTRPHKCTVCEKAFTQTSHLKRHMLQHTDIKPYTCRFCGRGFAYPSELRTHENKHENGQCHVCSQCGLEFPSYAHLKRHQVTHQGPTSFQCTECNKSFSYRSQLQNHLLKHQNVRPFVCPECGMEFVQIHHLRQHALTHKGMKEFKCDVCSREFTLSANLKRHMLIHASVRPFQCHICFKTFVQKQTLKTHMIVHLPVKPFKCKVCGKSFNRMYNLLGHMHLHAGNKPFKCPYCSSKFNLKGNLSRHMKVKHGILDTSIDGQEQHQDADGQENYEENFDFSERENRGNINNSSTNNTENSKLSPMAYYGTYGKNTGRYTLPDMIKNNP</sequence>
<keyword evidence="15" id="KW-0697">Rotamase</keyword>
<feature type="domain" description="C2H2-type" evidence="19">
    <location>
        <begin position="805"/>
        <end position="832"/>
    </location>
</feature>
<evidence type="ECO:0000313" key="20">
    <source>
        <dbReference type="EMBL" id="CAL1595435.1"/>
    </source>
</evidence>
<evidence type="ECO:0000256" key="9">
    <source>
        <dbReference type="ARBA" id="ARBA00022843"/>
    </source>
</evidence>
<keyword evidence="7 14" id="KW-0863">Zinc-finger</keyword>
<dbReference type="PROSITE" id="PS00028">
    <property type="entry name" value="ZINC_FINGER_C2H2_1"/>
    <property type="match status" value="11"/>
</dbReference>